<evidence type="ECO:0000313" key="5">
    <source>
        <dbReference type="Proteomes" id="UP000072904"/>
    </source>
</evidence>
<dbReference type="NCBIfam" id="TIGR01590">
    <property type="entry name" value="yir-bir-cir_Pla"/>
    <property type="match status" value="1"/>
</dbReference>
<protein>
    <submittedName>
        <fullName evidence="2">YIR protein</fullName>
    </submittedName>
</protein>
<dbReference type="VEuPathDB" id="PlasmoDB:PYYM_1150000"/>
<keyword evidence="1" id="KW-0472">Membrane</keyword>
<dbReference type="VEuPathDB" id="PlasmoDB:Py17XNL_001105873"/>
<dbReference type="Proteomes" id="UP000072904">
    <property type="component" value="Chromosome 11"/>
</dbReference>
<dbReference type="EMBL" id="LM993665">
    <property type="protein sequence ID" value="VTZ79757.1"/>
    <property type="molecule type" value="Genomic_DNA"/>
</dbReference>
<evidence type="ECO:0000313" key="3">
    <source>
        <dbReference type="EMBL" id="VTZ79757.1"/>
    </source>
</evidence>
<keyword evidence="1" id="KW-1133">Transmembrane helix</keyword>
<dbReference type="Pfam" id="PF06022">
    <property type="entry name" value="Cir_Bir_Yir"/>
    <property type="match status" value="1"/>
</dbReference>
<dbReference type="VEuPathDB" id="PlasmoDB:PY07293"/>
<dbReference type="RefSeq" id="XP_022812514.1">
    <property type="nucleotide sequence ID" value="XM_022956646.1"/>
</dbReference>
<evidence type="ECO:0000313" key="4">
    <source>
        <dbReference type="Proteomes" id="UP000072874"/>
    </source>
</evidence>
<reference evidence="3" key="2">
    <citation type="submission" date="2014-05" db="EMBL/GenBank/DDBJ databases">
        <authorList>
            <person name="Aslett M.A."/>
            <person name="De Silva N."/>
        </authorList>
    </citation>
    <scope>NUCLEOTIDE SEQUENCE</scope>
    <source>
        <strain evidence="3">17X</strain>
    </source>
</reference>
<gene>
    <name evidence="3" type="ORF">PY17X_1149000</name>
    <name evidence="2" type="ORF">PYYM_1150000</name>
</gene>
<evidence type="ECO:0000256" key="1">
    <source>
        <dbReference type="SAM" id="Phobius"/>
    </source>
</evidence>
<reference evidence="4 5" key="1">
    <citation type="journal article" date="2014" name="BMC Biol.">
        <title>A comprehensive evaluation of rodent malaria parasite genomes and gene expression.</title>
        <authorList>
            <person name="Otto T.D."/>
            <person name="Bohme U."/>
            <person name="Jackson A.P."/>
            <person name="Hunt M."/>
            <person name="Franke-Fayard B."/>
            <person name="Hoeijmakers W.A."/>
            <person name="Religa A.A."/>
            <person name="Robertson L."/>
            <person name="Sanders M."/>
            <person name="Ogun S.A."/>
            <person name="Cunningham D."/>
            <person name="Erhart A."/>
            <person name="Billker O."/>
            <person name="Khan S.M."/>
            <person name="Stunnenberg H.G."/>
            <person name="Langhorne J."/>
            <person name="Holder A.A."/>
            <person name="Waters A.P."/>
            <person name="Newbold C.I."/>
            <person name="Pain A."/>
            <person name="Berriman M."/>
            <person name="Janse C.J."/>
        </authorList>
    </citation>
    <scope>NUCLEOTIDE SEQUENCE [LARGE SCALE GENOMIC DNA]</scope>
    <source>
        <strain evidence="3 4">17X</strain>
        <strain evidence="2 5">YM</strain>
    </source>
</reference>
<name>A0A078K9V3_PLAYE</name>
<proteinExistence type="predicted"/>
<reference evidence="2" key="3">
    <citation type="submission" date="2014-05" db="EMBL/GenBank/DDBJ databases">
        <authorList>
            <person name="Aslett A.Martin."/>
            <person name="De Silva Nishadi"/>
        </authorList>
    </citation>
    <scope>NUCLEOTIDE SEQUENCE</scope>
    <source>
        <strain evidence="2">YM</strain>
    </source>
</reference>
<dbReference type="GeneID" id="3800334"/>
<organism evidence="2 5">
    <name type="scientific">Plasmodium yoelii</name>
    <dbReference type="NCBI Taxonomy" id="5861"/>
    <lineage>
        <taxon>Eukaryota</taxon>
        <taxon>Sar</taxon>
        <taxon>Alveolata</taxon>
        <taxon>Apicomplexa</taxon>
        <taxon>Aconoidasida</taxon>
        <taxon>Haemosporida</taxon>
        <taxon>Plasmodiidae</taxon>
        <taxon>Plasmodium</taxon>
        <taxon>Plasmodium (Vinckeia)</taxon>
    </lineage>
</organism>
<accession>A0A078K9V3</accession>
<dbReference type="KEGG" id="pyo:PY17X_1149000"/>
<sequence>MDKDVCRTLIALRNSFSNNWTKQGDYQFIINADTLNGYCSNKQCNSDLERINAGCLYLLDAFYKDSNLFKTLAKSNIDIVEYIMIWLSKMLSRIKNEQNDSIEFFYKTYIKNDTKYTNAIGGVDDYYKSYKDLIDKKNLLNMNIKDISKLYDVFNTLCNMYLEFDEQNPNCAKHLEKAKKFVDEYKKLKENYSITENSLYSKILSTLSTDYDNFKKKYDNVQSCKSLPLPKIENEKYVQSHIHGSGEISEDTSSSSSIASKLFIVLSIFGAIAFFFGISYKYSLFGFRKRFKKQQIREKLKNIKKRMNH</sequence>
<evidence type="ECO:0000313" key="2">
    <source>
        <dbReference type="EMBL" id="CDU19172.1"/>
    </source>
</evidence>
<feature type="transmembrane region" description="Helical" evidence="1">
    <location>
        <begin position="262"/>
        <end position="283"/>
    </location>
</feature>
<dbReference type="EMBL" id="LK934639">
    <property type="protein sequence ID" value="CDU19172.1"/>
    <property type="molecule type" value="Genomic_DNA"/>
</dbReference>
<dbReference type="InterPro" id="IPR006477">
    <property type="entry name" value="Yir_bir_cir"/>
</dbReference>
<dbReference type="Proteomes" id="UP000072874">
    <property type="component" value="Chromosome 11"/>
</dbReference>
<dbReference type="VEuPathDB" id="PlasmoDB:PY17X_1149000"/>
<dbReference type="AlphaFoldDB" id="A0A078K9V3"/>
<reference evidence="3" key="4">
    <citation type="submission" date="2019-05" db="EMBL/GenBank/DDBJ databases">
        <authorList>
            <consortium name="Pathogen Informatics"/>
        </authorList>
    </citation>
    <scope>NUCLEOTIDE SEQUENCE</scope>
    <source>
        <strain evidence="3">17X</strain>
    </source>
</reference>
<keyword evidence="1" id="KW-0812">Transmembrane</keyword>